<evidence type="ECO:0000256" key="5">
    <source>
        <dbReference type="RuleBase" id="RU004404"/>
    </source>
</evidence>
<keyword evidence="3 5" id="KW-0378">Hydrolase</keyword>
<gene>
    <name evidence="7" type="ORF">SAMN02745158_00794</name>
</gene>
<dbReference type="Pfam" id="PF22694">
    <property type="entry name" value="CtpB_N-like"/>
    <property type="match status" value="1"/>
</dbReference>
<dbReference type="PANTHER" id="PTHR32060">
    <property type="entry name" value="TAIL-SPECIFIC PROTEASE"/>
    <property type="match status" value="1"/>
</dbReference>
<evidence type="ECO:0000259" key="6">
    <source>
        <dbReference type="PROSITE" id="PS50106"/>
    </source>
</evidence>
<dbReference type="Pfam" id="PF17820">
    <property type="entry name" value="PDZ_6"/>
    <property type="match status" value="1"/>
</dbReference>
<dbReference type="EMBL" id="FQVI01000002">
    <property type="protein sequence ID" value="SHE53124.1"/>
    <property type="molecule type" value="Genomic_DNA"/>
</dbReference>
<evidence type="ECO:0000256" key="1">
    <source>
        <dbReference type="ARBA" id="ARBA00009179"/>
    </source>
</evidence>
<dbReference type="SUPFAM" id="SSF50156">
    <property type="entry name" value="PDZ domain-like"/>
    <property type="match status" value="1"/>
</dbReference>
<dbReference type="CDD" id="cd07560">
    <property type="entry name" value="Peptidase_S41_CPP"/>
    <property type="match status" value="1"/>
</dbReference>
<organism evidence="7 8">
    <name type="scientific">Lactonifactor longoviformis DSM 17459</name>
    <dbReference type="NCBI Taxonomy" id="1122155"/>
    <lineage>
        <taxon>Bacteria</taxon>
        <taxon>Bacillati</taxon>
        <taxon>Bacillota</taxon>
        <taxon>Clostridia</taxon>
        <taxon>Eubacteriales</taxon>
        <taxon>Clostridiaceae</taxon>
        <taxon>Lactonifactor</taxon>
    </lineage>
</organism>
<dbReference type="AlphaFoldDB" id="A0A1M4U8W9"/>
<accession>A0A1M4U8W9</accession>
<keyword evidence="8" id="KW-1185">Reference proteome</keyword>
<dbReference type="RefSeq" id="WP_072849166.1">
    <property type="nucleotide sequence ID" value="NZ_FQVI01000002.1"/>
</dbReference>
<feature type="domain" description="PDZ" evidence="6">
    <location>
        <begin position="98"/>
        <end position="169"/>
    </location>
</feature>
<dbReference type="Gene3D" id="3.30.750.44">
    <property type="match status" value="1"/>
</dbReference>
<comment type="similarity">
    <text evidence="1 5">Belongs to the peptidase S41A family.</text>
</comment>
<sequence>MKDYKFLKGFLLGVLLAAVVGLGGYLGVANYISAKEAGQEETAPDSAKAKKKIQLLETLIDETYLEDADEDALTESMYAGLIDGLGDPYSRYYTEEEYKSLTEETEGSYQGIGIVMQQNPDTGVITIVRCYEGAPGAEAGVLPGDILYKVDGEEVTGTELAEVAKKIRSEDTESAQLTLARDGENDYIEVDVKKAQVEIPVVSHEMLENQVGYIAVYEFTAVTVQQYNDAYEDLMAQGMKKLVIDLRGNPGGLLTAVCDIFNNIAPEKLIVYTEDKNGEKEEYLSGKGTNIEVPLAVLVNGNSASAAEIFAGAVQDYGIGTLVGTTTFGKGIVQKVTPLTDGSAVKLTISKYYTPGGRNIHGTGITPDVEVELDEALKQKVTVSKEEDNQLQKALEVLGE</sequence>
<dbReference type="Proteomes" id="UP000184245">
    <property type="component" value="Unassembled WGS sequence"/>
</dbReference>
<keyword evidence="2 5" id="KW-0645">Protease</keyword>
<evidence type="ECO:0000256" key="4">
    <source>
        <dbReference type="ARBA" id="ARBA00022825"/>
    </source>
</evidence>
<dbReference type="Gene3D" id="3.90.226.10">
    <property type="entry name" value="2-enoyl-CoA Hydratase, Chain A, domain 1"/>
    <property type="match status" value="1"/>
</dbReference>
<dbReference type="GO" id="GO:0006508">
    <property type="term" value="P:proteolysis"/>
    <property type="evidence" value="ECO:0007669"/>
    <property type="project" value="UniProtKB-KW"/>
</dbReference>
<dbReference type="InterPro" id="IPR055210">
    <property type="entry name" value="CtpA/B_N"/>
</dbReference>
<dbReference type="PROSITE" id="PS50106">
    <property type="entry name" value="PDZ"/>
    <property type="match status" value="1"/>
</dbReference>
<dbReference type="SMART" id="SM00228">
    <property type="entry name" value="PDZ"/>
    <property type="match status" value="1"/>
</dbReference>
<dbReference type="SMART" id="SM00245">
    <property type="entry name" value="TSPc"/>
    <property type="match status" value="1"/>
</dbReference>
<dbReference type="Pfam" id="PF03572">
    <property type="entry name" value="Peptidase_S41"/>
    <property type="match status" value="1"/>
</dbReference>
<dbReference type="InterPro" id="IPR005151">
    <property type="entry name" value="Tail-specific_protease"/>
</dbReference>
<dbReference type="OrthoDB" id="9812068at2"/>
<dbReference type="InterPro" id="IPR029045">
    <property type="entry name" value="ClpP/crotonase-like_dom_sf"/>
</dbReference>
<evidence type="ECO:0000313" key="7">
    <source>
        <dbReference type="EMBL" id="SHE53124.1"/>
    </source>
</evidence>
<dbReference type="STRING" id="1122155.SAMN02745158_00794"/>
<dbReference type="Gene3D" id="2.30.42.10">
    <property type="match status" value="1"/>
</dbReference>
<keyword evidence="4 5" id="KW-0720">Serine protease</keyword>
<dbReference type="NCBIfam" id="TIGR00225">
    <property type="entry name" value="prc"/>
    <property type="match status" value="1"/>
</dbReference>
<dbReference type="InterPro" id="IPR041489">
    <property type="entry name" value="PDZ_6"/>
</dbReference>
<dbReference type="GO" id="GO:0004175">
    <property type="term" value="F:endopeptidase activity"/>
    <property type="evidence" value="ECO:0007669"/>
    <property type="project" value="TreeGrafter"/>
</dbReference>
<protein>
    <submittedName>
        <fullName evidence="7">Carboxyl-terminal processing protease</fullName>
    </submittedName>
</protein>
<dbReference type="GO" id="GO:0007165">
    <property type="term" value="P:signal transduction"/>
    <property type="evidence" value="ECO:0007669"/>
    <property type="project" value="TreeGrafter"/>
</dbReference>
<dbReference type="SUPFAM" id="SSF52096">
    <property type="entry name" value="ClpP/crotonase"/>
    <property type="match status" value="1"/>
</dbReference>
<dbReference type="GO" id="GO:0008236">
    <property type="term" value="F:serine-type peptidase activity"/>
    <property type="evidence" value="ECO:0007669"/>
    <property type="project" value="UniProtKB-KW"/>
</dbReference>
<proteinExistence type="inferred from homology"/>
<evidence type="ECO:0000256" key="3">
    <source>
        <dbReference type="ARBA" id="ARBA00022801"/>
    </source>
</evidence>
<evidence type="ECO:0000256" key="2">
    <source>
        <dbReference type="ARBA" id="ARBA00022670"/>
    </source>
</evidence>
<evidence type="ECO:0000313" key="8">
    <source>
        <dbReference type="Proteomes" id="UP000184245"/>
    </source>
</evidence>
<dbReference type="PANTHER" id="PTHR32060:SF30">
    <property type="entry name" value="CARBOXY-TERMINAL PROCESSING PROTEASE CTPA"/>
    <property type="match status" value="1"/>
</dbReference>
<dbReference type="InterPro" id="IPR004447">
    <property type="entry name" value="Peptidase_S41A"/>
</dbReference>
<dbReference type="GO" id="GO:0030288">
    <property type="term" value="C:outer membrane-bounded periplasmic space"/>
    <property type="evidence" value="ECO:0007669"/>
    <property type="project" value="TreeGrafter"/>
</dbReference>
<name>A0A1M4U8W9_9CLOT</name>
<dbReference type="InterPro" id="IPR036034">
    <property type="entry name" value="PDZ_sf"/>
</dbReference>
<reference evidence="7 8" key="1">
    <citation type="submission" date="2016-11" db="EMBL/GenBank/DDBJ databases">
        <authorList>
            <person name="Jaros S."/>
            <person name="Januszkiewicz K."/>
            <person name="Wedrychowicz H."/>
        </authorList>
    </citation>
    <scope>NUCLEOTIDE SEQUENCE [LARGE SCALE GENOMIC DNA]</scope>
    <source>
        <strain evidence="7 8">DSM 17459</strain>
    </source>
</reference>
<dbReference type="InterPro" id="IPR001478">
    <property type="entry name" value="PDZ"/>
</dbReference>